<evidence type="ECO:0000313" key="3">
    <source>
        <dbReference type="EMBL" id="CAD9656220.1"/>
    </source>
</evidence>
<proteinExistence type="predicted"/>
<protein>
    <submittedName>
        <fullName evidence="4">Uncharacterized protein</fullName>
    </submittedName>
</protein>
<feature type="transmembrane region" description="Helical" evidence="1">
    <location>
        <begin position="75"/>
        <end position="97"/>
    </location>
</feature>
<dbReference type="EMBL" id="HBHI01000025">
    <property type="protein sequence ID" value="CAD9656220.1"/>
    <property type="molecule type" value="Transcribed_RNA"/>
</dbReference>
<reference evidence="4" key="1">
    <citation type="submission" date="2021-01" db="EMBL/GenBank/DDBJ databases">
        <authorList>
            <person name="Corre E."/>
            <person name="Pelletier E."/>
            <person name="Niang G."/>
            <person name="Scheremetjew M."/>
            <person name="Finn R."/>
            <person name="Kale V."/>
            <person name="Holt S."/>
            <person name="Cochrane G."/>
            <person name="Meng A."/>
            <person name="Brown T."/>
            <person name="Cohen L."/>
        </authorList>
    </citation>
    <scope>NUCLEOTIDE SEQUENCE</scope>
    <source>
        <strain evidence="4">CCMP1452</strain>
    </source>
</reference>
<gene>
    <name evidence="3" type="ORF">EANT1437_LOCUS17</name>
    <name evidence="4" type="ORF">EANT1437_LOCUS18</name>
</gene>
<feature type="chain" id="PRO_5036191837" evidence="2">
    <location>
        <begin position="28"/>
        <end position="170"/>
    </location>
</feature>
<dbReference type="AlphaFoldDB" id="A0A6U0NRA2"/>
<evidence type="ECO:0000256" key="1">
    <source>
        <dbReference type="SAM" id="Phobius"/>
    </source>
</evidence>
<evidence type="ECO:0000256" key="2">
    <source>
        <dbReference type="SAM" id="SignalP"/>
    </source>
</evidence>
<organism evidence="4">
    <name type="scientific">Eucampia antarctica</name>
    <dbReference type="NCBI Taxonomy" id="49252"/>
    <lineage>
        <taxon>Eukaryota</taxon>
        <taxon>Sar</taxon>
        <taxon>Stramenopiles</taxon>
        <taxon>Ochrophyta</taxon>
        <taxon>Bacillariophyta</taxon>
        <taxon>Mediophyceae</taxon>
        <taxon>Biddulphiophycidae</taxon>
        <taxon>Hemiaulales</taxon>
        <taxon>Hemiaulaceae</taxon>
        <taxon>Eucampia</taxon>
    </lineage>
</organism>
<keyword evidence="1" id="KW-1133">Transmembrane helix</keyword>
<keyword evidence="1" id="KW-0472">Membrane</keyword>
<accession>A0A6U0NRA2</accession>
<dbReference type="EMBL" id="HBHI01000026">
    <property type="protein sequence ID" value="CAD9656221.1"/>
    <property type="molecule type" value="Transcribed_RNA"/>
</dbReference>
<name>A0A6U0NRA2_9STRA</name>
<keyword evidence="1" id="KW-0812">Transmembrane</keyword>
<sequence length="170" mass="18473">MIMFNSRISTVLIPILLLLHQIDRSSSFSTRLPTTLQQIKRHNTNILYQYQRAKNSNAQDVVNDVEKKKALRKTILSLMFPFAVAISANAPFLYVILNPPTPDEREIMLMDFCTGDTCTLLGGGSGYGGGDIGGDAIGAEALASIPSLDEFEAMARTAAELADTVAHSIL</sequence>
<keyword evidence="2" id="KW-0732">Signal</keyword>
<feature type="signal peptide" evidence="2">
    <location>
        <begin position="1"/>
        <end position="27"/>
    </location>
</feature>
<evidence type="ECO:0000313" key="4">
    <source>
        <dbReference type="EMBL" id="CAD9656221.1"/>
    </source>
</evidence>